<dbReference type="InterPro" id="IPR032710">
    <property type="entry name" value="NTF2-like_dom_sf"/>
</dbReference>
<protein>
    <recommendedName>
        <fullName evidence="6">Bacterial virulence protein VirB8 domain-containing protein</fullName>
    </recommendedName>
</protein>
<evidence type="ECO:0000256" key="2">
    <source>
        <dbReference type="ARBA" id="ARBA00022692"/>
    </source>
</evidence>
<dbReference type="Gene3D" id="3.10.450.230">
    <property type="entry name" value="VirB8 protein"/>
    <property type="match status" value="1"/>
</dbReference>
<dbReference type="RefSeq" id="WP_273120606.1">
    <property type="nucleotide sequence ID" value="NZ_CP053675.1"/>
</dbReference>
<dbReference type="Proteomes" id="UP000683551">
    <property type="component" value="Chromosome"/>
</dbReference>
<dbReference type="AlphaFoldDB" id="A0A9E6MZN2"/>
<evidence type="ECO:0000256" key="3">
    <source>
        <dbReference type="ARBA" id="ARBA00022989"/>
    </source>
</evidence>
<dbReference type="GO" id="GO:0016020">
    <property type="term" value="C:membrane"/>
    <property type="evidence" value="ECO:0007669"/>
    <property type="project" value="UniProtKB-SubCell"/>
</dbReference>
<sequence>MASDAKPSSPSNPYLNARREWDERYGDQIARAKSWRMAAFASLAVAGIAVVGITIIGSQSKIKPFVVAIDKLGDPIAMAQPVTGSAIDQRIIEAQLANWVWNARTVIPDPVAQKNLIDKVYAMTSSSAAAYLNQYYSQHSPFGDFTVNAQVNSILPISKDTWQISWEESRYQNGQPQPVLHWKANITTGIDPKLGETPQVKINNPLGLFIRSVSWTQVI</sequence>
<gene>
    <name evidence="7" type="ORF">JZL65_05110</name>
</gene>
<dbReference type="SUPFAM" id="SSF54427">
    <property type="entry name" value="NTF2-like"/>
    <property type="match status" value="1"/>
</dbReference>
<dbReference type="EMBL" id="CP071137">
    <property type="protein sequence ID" value="QWY78453.1"/>
    <property type="molecule type" value="Genomic_DNA"/>
</dbReference>
<dbReference type="InterPro" id="IPR035658">
    <property type="entry name" value="TrbF"/>
</dbReference>
<keyword evidence="4 5" id="KW-0472">Membrane</keyword>
<reference evidence="7" key="1">
    <citation type="submission" date="2021-02" db="EMBL/GenBank/DDBJ databases">
        <title>Comparative genomics of Ferrovum myxofaciens strains, predominant extremophile bacteria forming large biofilm stalactites in acid mine ecosystems.</title>
        <authorList>
            <person name="Burkartova K."/>
            <person name="Ridl J."/>
            <person name="Pajer P."/>
            <person name="Falteisek L."/>
        </authorList>
    </citation>
    <scope>NUCLEOTIDE SEQUENCE</scope>
    <source>
        <strain evidence="7">MI1III</strain>
    </source>
</reference>
<organism evidence="7 8">
    <name type="scientific">Ferrovum myxofaciens</name>
    <dbReference type="NCBI Taxonomy" id="416213"/>
    <lineage>
        <taxon>Bacteria</taxon>
        <taxon>Pseudomonadati</taxon>
        <taxon>Pseudomonadota</taxon>
        <taxon>Betaproteobacteria</taxon>
        <taxon>Ferrovales</taxon>
        <taxon>Ferrovaceae</taxon>
        <taxon>Ferrovum</taxon>
    </lineage>
</organism>
<dbReference type="GeneID" id="301708490"/>
<proteinExistence type="predicted"/>
<dbReference type="CDD" id="cd16425">
    <property type="entry name" value="TrbF"/>
    <property type="match status" value="1"/>
</dbReference>
<accession>A0A9E6MZN2</accession>
<dbReference type="Pfam" id="PF04335">
    <property type="entry name" value="VirB8"/>
    <property type="match status" value="1"/>
</dbReference>
<evidence type="ECO:0000313" key="7">
    <source>
        <dbReference type="EMBL" id="QWY78453.1"/>
    </source>
</evidence>
<evidence type="ECO:0000313" key="8">
    <source>
        <dbReference type="Proteomes" id="UP000683551"/>
    </source>
</evidence>
<keyword evidence="2 5" id="KW-0812">Transmembrane</keyword>
<evidence type="ECO:0000256" key="5">
    <source>
        <dbReference type="SAM" id="Phobius"/>
    </source>
</evidence>
<feature type="domain" description="Bacterial virulence protein VirB8" evidence="6">
    <location>
        <begin position="17"/>
        <end position="217"/>
    </location>
</feature>
<keyword evidence="3 5" id="KW-1133">Transmembrane helix</keyword>
<evidence type="ECO:0000259" key="6">
    <source>
        <dbReference type="Pfam" id="PF04335"/>
    </source>
</evidence>
<evidence type="ECO:0000256" key="1">
    <source>
        <dbReference type="ARBA" id="ARBA00004167"/>
    </source>
</evidence>
<name>A0A9E6MZN2_9PROT</name>
<dbReference type="InterPro" id="IPR007430">
    <property type="entry name" value="VirB8"/>
</dbReference>
<comment type="subcellular location">
    <subcellularLocation>
        <location evidence="1">Membrane</location>
        <topology evidence="1">Single-pass membrane protein</topology>
    </subcellularLocation>
</comment>
<feature type="transmembrane region" description="Helical" evidence="5">
    <location>
        <begin position="37"/>
        <end position="57"/>
    </location>
</feature>
<evidence type="ECO:0000256" key="4">
    <source>
        <dbReference type="ARBA" id="ARBA00023136"/>
    </source>
</evidence>